<keyword evidence="2" id="KW-1185">Reference proteome</keyword>
<name>A0ABV7BNG3_9PROT</name>
<sequence length="45" mass="5111">MTTPAFGFAEWFRPVEYARTEKAIEAMAAAGATHLRTHVSWAEYH</sequence>
<evidence type="ECO:0000313" key="1">
    <source>
        <dbReference type="EMBL" id="MFC2998808.1"/>
    </source>
</evidence>
<evidence type="ECO:0008006" key="3">
    <source>
        <dbReference type="Google" id="ProtNLM"/>
    </source>
</evidence>
<gene>
    <name evidence="1" type="ORF">ACFOD3_02825</name>
</gene>
<dbReference type="Proteomes" id="UP001595420">
    <property type="component" value="Unassembled WGS sequence"/>
</dbReference>
<dbReference type="RefSeq" id="WP_216834410.1">
    <property type="nucleotide sequence ID" value="NZ_JAFNJS010000001.1"/>
</dbReference>
<protein>
    <recommendedName>
        <fullName evidence="3">Beta-galactosidase</fullName>
    </recommendedName>
</protein>
<accession>A0ABV7BNG3</accession>
<organism evidence="1 2">
    <name type="scientific">Falsiroseomonas tokyonensis</name>
    <dbReference type="NCBI Taxonomy" id="430521"/>
    <lineage>
        <taxon>Bacteria</taxon>
        <taxon>Pseudomonadati</taxon>
        <taxon>Pseudomonadota</taxon>
        <taxon>Alphaproteobacteria</taxon>
        <taxon>Acetobacterales</taxon>
        <taxon>Roseomonadaceae</taxon>
        <taxon>Falsiroseomonas</taxon>
    </lineage>
</organism>
<evidence type="ECO:0000313" key="2">
    <source>
        <dbReference type="Proteomes" id="UP001595420"/>
    </source>
</evidence>
<proteinExistence type="predicted"/>
<comment type="caution">
    <text evidence="1">The sequence shown here is derived from an EMBL/GenBank/DDBJ whole genome shotgun (WGS) entry which is preliminary data.</text>
</comment>
<dbReference type="EMBL" id="JBHRSB010000001">
    <property type="protein sequence ID" value="MFC2998808.1"/>
    <property type="molecule type" value="Genomic_DNA"/>
</dbReference>
<reference evidence="2" key="1">
    <citation type="journal article" date="2019" name="Int. J. Syst. Evol. Microbiol.">
        <title>The Global Catalogue of Microorganisms (GCM) 10K type strain sequencing project: providing services to taxonomists for standard genome sequencing and annotation.</title>
        <authorList>
            <consortium name="The Broad Institute Genomics Platform"/>
            <consortium name="The Broad Institute Genome Sequencing Center for Infectious Disease"/>
            <person name="Wu L."/>
            <person name="Ma J."/>
        </authorList>
    </citation>
    <scope>NUCLEOTIDE SEQUENCE [LARGE SCALE GENOMIC DNA]</scope>
    <source>
        <strain evidence="2">CGMCC 1.16855</strain>
    </source>
</reference>